<dbReference type="EMBL" id="JAOTLW010000013">
    <property type="protein sequence ID" value="MDI5832534.1"/>
    <property type="molecule type" value="Genomic_DNA"/>
</dbReference>
<proteinExistence type="predicted"/>
<sequence length="99" mass="10973">MKVRDLTHAQLSKVAKDLESFYTFSFFSERGVDISIGLTYAIEFAACALDLHAEEDDNAEIIELFVIAVDKAARSGVVDEFTWDIIAAELPFARGLGKE</sequence>
<keyword evidence="2" id="KW-1185">Reference proteome</keyword>
<comment type="caution">
    <text evidence="1">The sequence shown here is derived from an EMBL/GenBank/DDBJ whole genome shotgun (WGS) entry which is preliminary data.</text>
</comment>
<name>A0ABT6UDJ1_9GAMM</name>
<reference evidence="1 2" key="1">
    <citation type="submission" date="2022-09" db="EMBL/GenBank/DDBJ databases">
        <title>The outer-membrane cytochrome OmcA is essential for infection of Shewanella oneidensis by a zebrafish-associated bacteriophage.</title>
        <authorList>
            <person name="Grenfell A.W."/>
            <person name="Intile P."/>
            <person name="Mcfarlane J."/>
            <person name="Leung D."/>
            <person name="Abdalla K."/>
            <person name="Wold M."/>
            <person name="Kees E."/>
            <person name="Gralnick J."/>
        </authorList>
    </citation>
    <scope>NUCLEOTIDE SEQUENCE [LARGE SCALE GENOMIC DNA]</scope>
    <source>
        <strain evidence="1 2">NF-5</strain>
    </source>
</reference>
<dbReference type="RefSeq" id="WP_282679499.1">
    <property type="nucleotide sequence ID" value="NZ_CP106875.1"/>
</dbReference>
<gene>
    <name evidence="1" type="ORF">ODY93_13225</name>
</gene>
<protein>
    <submittedName>
        <fullName evidence="1">Uncharacterized protein</fullName>
    </submittedName>
</protein>
<accession>A0ABT6UDJ1</accession>
<evidence type="ECO:0000313" key="1">
    <source>
        <dbReference type="EMBL" id="MDI5832534.1"/>
    </source>
</evidence>
<evidence type="ECO:0000313" key="2">
    <source>
        <dbReference type="Proteomes" id="UP001159075"/>
    </source>
</evidence>
<dbReference type="Proteomes" id="UP001159075">
    <property type="component" value="Unassembled WGS sequence"/>
</dbReference>
<organism evidence="1 2">
    <name type="scientific">Shewanella xiamenensis</name>
    <dbReference type="NCBI Taxonomy" id="332186"/>
    <lineage>
        <taxon>Bacteria</taxon>
        <taxon>Pseudomonadati</taxon>
        <taxon>Pseudomonadota</taxon>
        <taxon>Gammaproteobacteria</taxon>
        <taxon>Alteromonadales</taxon>
        <taxon>Shewanellaceae</taxon>
        <taxon>Shewanella</taxon>
    </lineage>
</organism>